<gene>
    <name evidence="2" type="ORF">FSB_LOCUS18149</name>
</gene>
<dbReference type="EMBL" id="OIVN01001134">
    <property type="protein sequence ID" value="SPC90267.1"/>
    <property type="molecule type" value="Genomic_DNA"/>
</dbReference>
<feature type="region of interest" description="Disordered" evidence="1">
    <location>
        <begin position="107"/>
        <end position="129"/>
    </location>
</feature>
<reference evidence="2" key="1">
    <citation type="submission" date="2018-02" db="EMBL/GenBank/DDBJ databases">
        <authorList>
            <person name="Cohen D.B."/>
            <person name="Kent A.D."/>
        </authorList>
    </citation>
    <scope>NUCLEOTIDE SEQUENCE</scope>
</reference>
<name>A0A2N9FHG5_FAGSY</name>
<sequence length="129" mass="14068">MSRDSDLHAKLIHPILITKILMLGSVPIPSNIPFFKSKETIGKQTMKMMNVQLAKTQTEKRKQVVDSKDLHAPLFHAPPSSLSDLVAQIQLMQTTLATHDATVADSDDYDVVDAPSASDDEDTPSAIDG</sequence>
<proteinExistence type="predicted"/>
<dbReference type="AlphaFoldDB" id="A0A2N9FHG5"/>
<evidence type="ECO:0000313" key="2">
    <source>
        <dbReference type="EMBL" id="SPC90267.1"/>
    </source>
</evidence>
<organism evidence="2">
    <name type="scientific">Fagus sylvatica</name>
    <name type="common">Beechnut</name>
    <dbReference type="NCBI Taxonomy" id="28930"/>
    <lineage>
        <taxon>Eukaryota</taxon>
        <taxon>Viridiplantae</taxon>
        <taxon>Streptophyta</taxon>
        <taxon>Embryophyta</taxon>
        <taxon>Tracheophyta</taxon>
        <taxon>Spermatophyta</taxon>
        <taxon>Magnoliopsida</taxon>
        <taxon>eudicotyledons</taxon>
        <taxon>Gunneridae</taxon>
        <taxon>Pentapetalae</taxon>
        <taxon>rosids</taxon>
        <taxon>fabids</taxon>
        <taxon>Fagales</taxon>
        <taxon>Fagaceae</taxon>
        <taxon>Fagus</taxon>
    </lineage>
</organism>
<accession>A0A2N9FHG5</accession>
<evidence type="ECO:0000256" key="1">
    <source>
        <dbReference type="SAM" id="MobiDB-lite"/>
    </source>
</evidence>
<protein>
    <submittedName>
        <fullName evidence="2">Uncharacterized protein</fullName>
    </submittedName>
</protein>